<evidence type="ECO:0000256" key="2">
    <source>
        <dbReference type="ARBA" id="ARBA00004736"/>
    </source>
</evidence>
<dbReference type="SUPFAM" id="SSF51569">
    <property type="entry name" value="Aldolase"/>
    <property type="match status" value="1"/>
</dbReference>
<dbReference type="EC" id="4.1.2.14" evidence="5"/>
<dbReference type="AlphaFoldDB" id="A0A4R1L362"/>
<evidence type="ECO:0000313" key="8">
    <source>
        <dbReference type="EMBL" id="TCK71363.1"/>
    </source>
</evidence>
<dbReference type="Proteomes" id="UP000295496">
    <property type="component" value="Unassembled WGS sequence"/>
</dbReference>
<evidence type="ECO:0000256" key="6">
    <source>
        <dbReference type="ARBA" id="ARBA00023239"/>
    </source>
</evidence>
<sequence>MKKLTALDVLTQSPVIPVMVIDNLKNAVPLAKTLVESGIKVLEITLRTECGLDAIKLIKQEIPDAIVGAGTVLNPVQFEQAIIAGAQFIISPGITESLLQKSILFDVSFIPGVATASEIMLAKQYDLHCLKFFPAEINGGIKALQAFSSVFPEITFCPTGGINEKNYLNYLNLKNVMCVGGSWFVPLSAVKQENFALIAQLAQSTIEGIQ</sequence>
<keyword evidence="9" id="KW-1185">Reference proteome</keyword>
<dbReference type="GO" id="GO:0008675">
    <property type="term" value="F:2-dehydro-3-deoxy-phosphogluconate aldolase activity"/>
    <property type="evidence" value="ECO:0007669"/>
    <property type="project" value="UniProtKB-EC"/>
</dbReference>
<accession>A0A4R1L362</accession>
<dbReference type="CDD" id="cd00452">
    <property type="entry name" value="KDPG_aldolase"/>
    <property type="match status" value="1"/>
</dbReference>
<dbReference type="InterPro" id="IPR031337">
    <property type="entry name" value="KDPG/KHG_AS_1"/>
</dbReference>
<dbReference type="RefSeq" id="WP_132300068.1">
    <property type="nucleotide sequence ID" value="NZ_CP170642.1"/>
</dbReference>
<comment type="pathway">
    <text evidence="2">Carbohydrate acid metabolism; 2-dehydro-3-deoxy-D-gluconate degradation; D-glyceraldehyde 3-phosphate and pyruvate from 2-dehydro-3-deoxy-D-gluconate: step 2/2.</text>
</comment>
<dbReference type="EMBL" id="SMGJ01000001">
    <property type="protein sequence ID" value="TCK71363.1"/>
    <property type="molecule type" value="Genomic_DNA"/>
</dbReference>
<reference evidence="8 9" key="1">
    <citation type="submission" date="2019-03" db="EMBL/GenBank/DDBJ databases">
        <title>Genomic Encyclopedia of Type Strains, Phase IV (KMG-IV): sequencing the most valuable type-strain genomes for metagenomic binning, comparative biology and taxonomic classification.</title>
        <authorList>
            <person name="Goeker M."/>
        </authorList>
    </citation>
    <scope>NUCLEOTIDE SEQUENCE [LARGE SCALE GENOMIC DNA]</scope>
    <source>
        <strain evidence="8 9">DSM 10053</strain>
    </source>
</reference>
<evidence type="ECO:0000256" key="1">
    <source>
        <dbReference type="ARBA" id="ARBA00000654"/>
    </source>
</evidence>
<evidence type="ECO:0000256" key="3">
    <source>
        <dbReference type="ARBA" id="ARBA00006906"/>
    </source>
</evidence>
<proteinExistence type="inferred from homology"/>
<keyword evidence="7" id="KW-0119">Carbohydrate metabolism</keyword>
<dbReference type="PANTHER" id="PTHR30246">
    <property type="entry name" value="2-KETO-3-DEOXY-6-PHOSPHOGLUCONATE ALDOLASE"/>
    <property type="match status" value="1"/>
</dbReference>
<dbReference type="InterPro" id="IPR000887">
    <property type="entry name" value="Aldlse_KDPG_KHG"/>
</dbReference>
<dbReference type="NCBIfam" id="NF004325">
    <property type="entry name" value="PRK05718.1"/>
    <property type="match status" value="1"/>
</dbReference>
<gene>
    <name evidence="8" type="ORF">EV692_0433</name>
</gene>
<dbReference type="Gene3D" id="3.20.20.70">
    <property type="entry name" value="Aldolase class I"/>
    <property type="match status" value="1"/>
</dbReference>
<comment type="similarity">
    <text evidence="3">Belongs to the KHG/KDPG aldolase family.</text>
</comment>
<protein>
    <recommendedName>
        <fullName evidence="5">2-dehydro-3-deoxy-phosphogluconate aldolase</fullName>
        <ecNumber evidence="5">4.1.2.14</ecNumber>
    </recommendedName>
</protein>
<evidence type="ECO:0000256" key="4">
    <source>
        <dbReference type="ARBA" id="ARBA00011233"/>
    </source>
</evidence>
<dbReference type="Pfam" id="PF01081">
    <property type="entry name" value="Aldolase"/>
    <property type="match status" value="1"/>
</dbReference>
<comment type="caution">
    <text evidence="8">The sequence shown here is derived from an EMBL/GenBank/DDBJ whole genome shotgun (WGS) entry which is preliminary data.</text>
</comment>
<dbReference type="PANTHER" id="PTHR30246:SF1">
    <property type="entry name" value="2-DEHYDRO-3-DEOXY-6-PHOSPHOGALACTONATE ALDOLASE-RELATED"/>
    <property type="match status" value="1"/>
</dbReference>
<evidence type="ECO:0000313" key="9">
    <source>
        <dbReference type="Proteomes" id="UP000295496"/>
    </source>
</evidence>
<organism evidence="8 9">
    <name type="scientific">Lonepinella koalarum</name>
    <dbReference type="NCBI Taxonomy" id="53417"/>
    <lineage>
        <taxon>Bacteria</taxon>
        <taxon>Pseudomonadati</taxon>
        <taxon>Pseudomonadota</taxon>
        <taxon>Gammaproteobacteria</taxon>
        <taxon>Pasteurellales</taxon>
        <taxon>Pasteurellaceae</taxon>
        <taxon>Lonepinella</taxon>
    </lineage>
</organism>
<comment type="subunit">
    <text evidence="4">Homotrimer.</text>
</comment>
<dbReference type="NCBIfam" id="TIGR01182">
    <property type="entry name" value="eda"/>
    <property type="match status" value="1"/>
</dbReference>
<keyword evidence="6" id="KW-0456">Lyase</keyword>
<dbReference type="PROSITE" id="PS00159">
    <property type="entry name" value="ALDOLASE_KDPG_KHG_1"/>
    <property type="match status" value="1"/>
</dbReference>
<dbReference type="InterPro" id="IPR013785">
    <property type="entry name" value="Aldolase_TIM"/>
</dbReference>
<evidence type="ECO:0000256" key="7">
    <source>
        <dbReference type="ARBA" id="ARBA00023277"/>
    </source>
</evidence>
<comment type="catalytic activity">
    <reaction evidence="1">
        <text>2-dehydro-3-deoxy-6-phospho-D-gluconate = D-glyceraldehyde 3-phosphate + pyruvate</text>
        <dbReference type="Rhea" id="RHEA:17089"/>
        <dbReference type="ChEBI" id="CHEBI:15361"/>
        <dbReference type="ChEBI" id="CHEBI:57569"/>
        <dbReference type="ChEBI" id="CHEBI:59776"/>
        <dbReference type="EC" id="4.1.2.14"/>
    </reaction>
</comment>
<evidence type="ECO:0000256" key="5">
    <source>
        <dbReference type="ARBA" id="ARBA00013063"/>
    </source>
</evidence>
<name>A0A4R1L362_9PAST</name>